<accession>A0A0E9S8D0</accession>
<name>A0A0E9S8D0_ANGAN</name>
<reference evidence="1" key="1">
    <citation type="submission" date="2014-11" db="EMBL/GenBank/DDBJ databases">
        <authorList>
            <person name="Amaro Gonzalez C."/>
        </authorList>
    </citation>
    <scope>NUCLEOTIDE SEQUENCE</scope>
</reference>
<dbReference type="AlphaFoldDB" id="A0A0E9S8D0"/>
<protein>
    <submittedName>
        <fullName evidence="1">Uncharacterized protein</fullName>
    </submittedName>
</protein>
<organism evidence="1">
    <name type="scientific">Anguilla anguilla</name>
    <name type="common">European freshwater eel</name>
    <name type="synonym">Muraena anguilla</name>
    <dbReference type="NCBI Taxonomy" id="7936"/>
    <lineage>
        <taxon>Eukaryota</taxon>
        <taxon>Metazoa</taxon>
        <taxon>Chordata</taxon>
        <taxon>Craniata</taxon>
        <taxon>Vertebrata</taxon>
        <taxon>Euteleostomi</taxon>
        <taxon>Actinopterygii</taxon>
        <taxon>Neopterygii</taxon>
        <taxon>Teleostei</taxon>
        <taxon>Anguilliformes</taxon>
        <taxon>Anguillidae</taxon>
        <taxon>Anguilla</taxon>
    </lineage>
</organism>
<sequence length="36" mass="4036">MKLVCMLTSKLGNTFGTETEIFLPFIKTVSSQLRNS</sequence>
<reference evidence="1" key="2">
    <citation type="journal article" date="2015" name="Fish Shellfish Immunol.">
        <title>Early steps in the European eel (Anguilla anguilla)-Vibrio vulnificus interaction in the gills: Role of the RtxA13 toxin.</title>
        <authorList>
            <person name="Callol A."/>
            <person name="Pajuelo D."/>
            <person name="Ebbesson L."/>
            <person name="Teles M."/>
            <person name="MacKenzie S."/>
            <person name="Amaro C."/>
        </authorList>
    </citation>
    <scope>NUCLEOTIDE SEQUENCE</scope>
</reference>
<evidence type="ECO:0000313" key="1">
    <source>
        <dbReference type="EMBL" id="JAH36925.1"/>
    </source>
</evidence>
<dbReference type="EMBL" id="GBXM01071652">
    <property type="protein sequence ID" value="JAH36925.1"/>
    <property type="molecule type" value="Transcribed_RNA"/>
</dbReference>
<proteinExistence type="predicted"/>